<dbReference type="VEuPathDB" id="FungiDB:PSHT_14638"/>
<feature type="region of interest" description="Disordered" evidence="2">
    <location>
        <begin position="465"/>
        <end position="584"/>
    </location>
</feature>
<evidence type="ECO:0000313" key="4">
    <source>
        <dbReference type="Proteomes" id="UP000238274"/>
    </source>
</evidence>
<dbReference type="InterPro" id="IPR019734">
    <property type="entry name" value="TPR_rpt"/>
</dbReference>
<reference evidence="3 4" key="1">
    <citation type="submission" date="2017-12" db="EMBL/GenBank/DDBJ databases">
        <title>Gene loss provides genomic basis for host adaptation in cereal stripe rust fungi.</title>
        <authorList>
            <person name="Xia C."/>
        </authorList>
    </citation>
    <scope>NUCLEOTIDE SEQUENCE [LARGE SCALE GENOMIC DNA]</scope>
    <source>
        <strain evidence="3 4">93TX-2</strain>
    </source>
</reference>
<gene>
    <name evidence="3" type="ORF">PSHT_14638</name>
</gene>
<dbReference type="InterPro" id="IPR011990">
    <property type="entry name" value="TPR-like_helical_dom_sf"/>
</dbReference>
<feature type="repeat" description="TPR" evidence="1">
    <location>
        <begin position="273"/>
        <end position="306"/>
    </location>
</feature>
<dbReference type="AlphaFoldDB" id="A0A2S4UJ95"/>
<reference evidence="4" key="3">
    <citation type="journal article" date="2018" name="Mol. Plant Microbe Interact.">
        <title>Genome sequence resources for the wheat stripe rust pathogen (Puccinia striiformis f. sp. tritici) and the barley stripe rust pathogen (Puccinia striiformis f. sp. hordei).</title>
        <authorList>
            <person name="Xia C."/>
            <person name="Wang M."/>
            <person name="Yin C."/>
            <person name="Cornejo O.E."/>
            <person name="Hulbert S.H."/>
            <person name="Chen X."/>
        </authorList>
    </citation>
    <scope>NUCLEOTIDE SEQUENCE [LARGE SCALE GENOMIC DNA]</scope>
    <source>
        <strain evidence="4">93TX-2</strain>
    </source>
</reference>
<dbReference type="PANTHER" id="PTHR31975">
    <property type="entry name" value="BUD SITE SELECTION PROTEIN 7-RELATED"/>
    <property type="match status" value="1"/>
</dbReference>
<evidence type="ECO:0000313" key="3">
    <source>
        <dbReference type="EMBL" id="POV97329.1"/>
    </source>
</evidence>
<comment type="caution">
    <text evidence="3">The sequence shown here is derived from an EMBL/GenBank/DDBJ whole genome shotgun (WGS) entry which is preliminary data.</text>
</comment>
<evidence type="ECO:0000256" key="2">
    <source>
        <dbReference type="SAM" id="MobiDB-lite"/>
    </source>
</evidence>
<dbReference type="Proteomes" id="UP000238274">
    <property type="component" value="Unassembled WGS sequence"/>
</dbReference>
<protein>
    <submittedName>
        <fullName evidence="3">Uncharacterized protein</fullName>
    </submittedName>
</protein>
<dbReference type="Pfam" id="PF09295">
    <property type="entry name" value="ChAPs"/>
    <property type="match status" value="1"/>
</dbReference>
<dbReference type="InterPro" id="IPR015374">
    <property type="entry name" value="ChAPs"/>
</dbReference>
<dbReference type="GO" id="GO:0034044">
    <property type="term" value="C:exomer complex"/>
    <property type="evidence" value="ECO:0007669"/>
    <property type="project" value="UniProtKB-ARBA"/>
</dbReference>
<feature type="compositionally biased region" description="Basic and acidic residues" evidence="2">
    <location>
        <begin position="493"/>
        <end position="508"/>
    </location>
</feature>
<dbReference type="PANTHER" id="PTHR31975:SF1">
    <property type="entry name" value="BUD SITE SELECTION PROTEIN 7-RELATED"/>
    <property type="match status" value="1"/>
</dbReference>
<feature type="compositionally biased region" description="Polar residues" evidence="2">
    <location>
        <begin position="471"/>
        <end position="489"/>
    </location>
</feature>
<dbReference type="FunFam" id="1.25.40.10:FF:000146">
    <property type="entry name" value="Clathrin-coated vesiclec protein (Bud7)"/>
    <property type="match status" value="1"/>
</dbReference>
<feature type="compositionally biased region" description="Polar residues" evidence="2">
    <location>
        <begin position="537"/>
        <end position="558"/>
    </location>
</feature>
<proteinExistence type="predicted"/>
<dbReference type="OrthoDB" id="434695at2759"/>
<evidence type="ECO:0000256" key="1">
    <source>
        <dbReference type="PROSITE-ProRule" id="PRU00339"/>
    </source>
</evidence>
<sequence>MSDHLKDVPEFFEVELGESLLSRTEFLTSFRELGPPDLCHLIKTTSKPGAKAPTTTNGVERDLGGADASSSASLAAYLNSLTYSIEESGSWLGGWGGGGVEKVLGGSEVAVTVFNKHELTPRLIHTFLWGITYSSCFNAFSRVDVRVEVKIPGGVDAYLIDLRGEKHEPTPVIWTETYVSAILRAILYADDPNYRLAGFRKIDPITNPEAEQRFLRAVQEIFFKGWQLGSDPEIQVATVISNHLTTGIMKYFGDGFRWGPAVNLFEKLAVKEIEVAALLAQAYLGMNEEVKAVQVLHRALEEMPQSYALLHVQCDFLRSKGGQYTEWALKLARQAVNCAPSEFVTWAKLTEVYIELGRYSDALLTLNSCPMFTYNDRDLHRMPTPSRSHLPIKTFIAESQILDEDSARDNEADIALLRLPAPSLRGTFSKAYSLLTKLVILIGWDELLKCRSQVFVMEEEYRQQRSETEQHGSVQTHGKRFSTSTTTNGGPKDATEETVKETSLKEPPPDPQASTALNPPSPIPTITVSTSEDHGSTEATEPTGTSSPGDNGSQTDSLAESDGPSKSPMAGPASGVDKPIAAHPPIGITEKQSESAASATTAAARNTFMNKRLCERWLDNLFMVLYEDLRVYTIWRAEVAHFKAQHMPYRKTGTEWEILGDLAFRLHHKEEAKDAFQRCLEAKFSAKAWMKLLEFYTDEGDVQRSLNAAIRLSTYQHRWYMEMAFPTAVAHQLYKLMRQEGVAKISYSLVSMNLPQPILKTCMQGFFNYAQVFRIEGSDI</sequence>
<dbReference type="PROSITE" id="PS50005">
    <property type="entry name" value="TPR"/>
    <property type="match status" value="1"/>
</dbReference>
<accession>A0A2S4UJ95</accession>
<dbReference type="VEuPathDB" id="FungiDB:PSTT_12919"/>
<keyword evidence="1" id="KW-0802">TPR repeat</keyword>
<organism evidence="3 4">
    <name type="scientific">Puccinia striiformis</name>
    <dbReference type="NCBI Taxonomy" id="27350"/>
    <lineage>
        <taxon>Eukaryota</taxon>
        <taxon>Fungi</taxon>
        <taxon>Dikarya</taxon>
        <taxon>Basidiomycota</taxon>
        <taxon>Pucciniomycotina</taxon>
        <taxon>Pucciniomycetes</taxon>
        <taxon>Pucciniales</taxon>
        <taxon>Pucciniaceae</taxon>
        <taxon>Puccinia</taxon>
    </lineage>
</organism>
<keyword evidence="4" id="KW-1185">Reference proteome</keyword>
<dbReference type="SUPFAM" id="SSF48452">
    <property type="entry name" value="TPR-like"/>
    <property type="match status" value="1"/>
</dbReference>
<dbReference type="GO" id="GO:0006893">
    <property type="term" value="P:Golgi to plasma membrane transport"/>
    <property type="evidence" value="ECO:0007669"/>
    <property type="project" value="TreeGrafter"/>
</dbReference>
<reference evidence="4" key="2">
    <citation type="journal article" date="2018" name="BMC Genomics">
        <title>Genomic insights into host adaptation between the wheat stripe rust pathogen (Puccinia striiformis f. sp. tritici) and the barley stripe rust pathogen (Puccinia striiformis f. sp. hordei).</title>
        <authorList>
            <person name="Xia C."/>
            <person name="Wang M."/>
            <person name="Yin C."/>
            <person name="Cornejo O.E."/>
            <person name="Hulbert S.H."/>
            <person name="Chen X."/>
        </authorList>
    </citation>
    <scope>NUCLEOTIDE SEQUENCE [LARGE SCALE GENOMIC DNA]</scope>
    <source>
        <strain evidence="4">93TX-2</strain>
    </source>
</reference>
<dbReference type="Gene3D" id="1.25.40.10">
    <property type="entry name" value="Tetratricopeptide repeat domain"/>
    <property type="match status" value="2"/>
</dbReference>
<dbReference type="EMBL" id="PKSM01000337">
    <property type="protein sequence ID" value="POV97329.1"/>
    <property type="molecule type" value="Genomic_DNA"/>
</dbReference>
<name>A0A2S4UJ95_9BASI</name>